<dbReference type="EMBL" id="CP039348">
    <property type="protein sequence ID" value="QCD91366.1"/>
    <property type="molecule type" value="Genomic_DNA"/>
</dbReference>
<protein>
    <submittedName>
        <fullName evidence="3">Uncharacterized protein</fullName>
    </submittedName>
</protein>
<proteinExistence type="predicted"/>
<evidence type="ECO:0000313" key="2">
    <source>
        <dbReference type="EMBL" id="QCD91366.1"/>
    </source>
</evidence>
<organism evidence="3 4">
    <name type="scientific">Vigna unguiculata</name>
    <name type="common">Cowpea</name>
    <dbReference type="NCBI Taxonomy" id="3917"/>
    <lineage>
        <taxon>Eukaryota</taxon>
        <taxon>Viridiplantae</taxon>
        <taxon>Streptophyta</taxon>
        <taxon>Embryophyta</taxon>
        <taxon>Tracheophyta</taxon>
        <taxon>Spermatophyta</taxon>
        <taxon>Magnoliopsida</taxon>
        <taxon>eudicotyledons</taxon>
        <taxon>Gunneridae</taxon>
        <taxon>Pentapetalae</taxon>
        <taxon>rosids</taxon>
        <taxon>fabids</taxon>
        <taxon>Fabales</taxon>
        <taxon>Fabaceae</taxon>
        <taxon>Papilionoideae</taxon>
        <taxon>50 kb inversion clade</taxon>
        <taxon>NPAAA clade</taxon>
        <taxon>indigoferoid/millettioid clade</taxon>
        <taxon>Phaseoleae</taxon>
        <taxon>Vigna</taxon>
    </lineage>
</organism>
<dbReference type="AlphaFoldDB" id="A0A4D6LS17"/>
<feature type="region of interest" description="Disordered" evidence="1">
    <location>
        <begin position="26"/>
        <end position="57"/>
    </location>
</feature>
<feature type="compositionally biased region" description="Basic and acidic residues" evidence="1">
    <location>
        <begin position="40"/>
        <end position="57"/>
    </location>
</feature>
<evidence type="ECO:0000256" key="1">
    <source>
        <dbReference type="SAM" id="MobiDB-lite"/>
    </source>
</evidence>
<reference evidence="3 4" key="1">
    <citation type="submission" date="2019-04" db="EMBL/GenBank/DDBJ databases">
        <title>An improved genome assembly and genetic linkage map for asparagus bean, Vigna unguiculata ssp. sesquipedialis.</title>
        <authorList>
            <person name="Xia Q."/>
            <person name="Zhang R."/>
            <person name="Dong Y."/>
        </authorList>
    </citation>
    <scope>NUCLEOTIDE SEQUENCE [LARGE SCALE GENOMIC DNA]</scope>
    <source>
        <tissue evidence="3">Leaf</tissue>
    </source>
</reference>
<gene>
    <name evidence="2" type="ORF">DEO72_LG4g2331</name>
    <name evidence="3" type="ORF">DEO72_LG4g2332</name>
</gene>
<evidence type="ECO:0000313" key="4">
    <source>
        <dbReference type="Proteomes" id="UP000501690"/>
    </source>
</evidence>
<dbReference type="Proteomes" id="UP000501690">
    <property type="component" value="Linkage Group LG4"/>
</dbReference>
<sequence>MHLVITVSKNVNAEPVYPHYIPGNCPRFDDDVGNSPKCWPVDREQKKEEDQHPNHGL</sequence>
<dbReference type="EMBL" id="CP039348">
    <property type="protein sequence ID" value="QCD91367.1"/>
    <property type="molecule type" value="Genomic_DNA"/>
</dbReference>
<name>A0A4D6LS17_VIGUN</name>
<accession>A0A4D6LS17</accession>
<evidence type="ECO:0000313" key="3">
    <source>
        <dbReference type="EMBL" id="QCD91367.1"/>
    </source>
</evidence>
<keyword evidence="4" id="KW-1185">Reference proteome</keyword>